<name>A0ABN7RTR7_THEXY</name>
<comment type="caution">
    <text evidence="3">The sequence shown here is derived from an EMBL/GenBank/DDBJ whole genome shotgun (WGS) entry which is preliminary data.</text>
</comment>
<dbReference type="Proteomes" id="UP000681526">
    <property type="component" value="Unassembled WGS sequence"/>
</dbReference>
<organism evidence="3 4">
    <name type="scientific">Thermobacillus xylanilyticus</name>
    <dbReference type="NCBI Taxonomy" id="76633"/>
    <lineage>
        <taxon>Bacteria</taxon>
        <taxon>Bacillati</taxon>
        <taxon>Bacillota</taxon>
        <taxon>Bacilli</taxon>
        <taxon>Bacillales</taxon>
        <taxon>Paenibacillaceae</taxon>
        <taxon>Thermobacillus</taxon>
    </lineage>
</organism>
<dbReference type="Pfam" id="PF07833">
    <property type="entry name" value="Cu_amine_oxidN1"/>
    <property type="match status" value="1"/>
</dbReference>
<evidence type="ECO:0000313" key="3">
    <source>
        <dbReference type="EMBL" id="CAG5082729.1"/>
    </source>
</evidence>
<evidence type="ECO:0000313" key="4">
    <source>
        <dbReference type="Proteomes" id="UP000681526"/>
    </source>
</evidence>
<protein>
    <submittedName>
        <fullName evidence="3">Copper amine oxidase family protein</fullName>
    </submittedName>
</protein>
<gene>
    <name evidence="3" type="primary">txxe 1477</name>
    <name evidence="3" type="ORF">TXXE_06300</name>
</gene>
<dbReference type="EMBL" id="CAJRAY010000026">
    <property type="protein sequence ID" value="CAG5082729.1"/>
    <property type="molecule type" value="Genomic_DNA"/>
</dbReference>
<feature type="chain" id="PRO_5047125920" evidence="1">
    <location>
        <begin position="23"/>
        <end position="327"/>
    </location>
</feature>
<feature type="domain" description="Copper amine oxidase-like N-terminal" evidence="2">
    <location>
        <begin position="196"/>
        <end position="317"/>
    </location>
</feature>
<sequence>MKKNISLLLLAVFLLQTAVVAAAEPEDAGYDASKLFYLADESTGYQIYFPHYAGSDPAVLSVNGEAFEIELNYFDYPEGDGDVRLFEVITSDPDARYLDILISDESGQWYAAEWKGLELSGGKATVSVSRSIWEMNFQEEMLHVDIYSYNRDGELLWHFLDLYIMFTDWGEAEQEPQAPEEEDREVLALPQTANVTVDGKTVTFDAYAINGNLYLKLRDLAMVLSGTGKPFEVKWDGARNAISLISGEAYTPVGGELAVSDNRMAATAAPNRSKIYVDGREMQFTAYTIGGNNYFKLRDIARTFNIGVTWDAAAKMVGLDTQQDYTE</sequence>
<dbReference type="InterPro" id="IPR012854">
    <property type="entry name" value="Cu_amine_oxidase-like_N"/>
</dbReference>
<keyword evidence="4" id="KW-1185">Reference proteome</keyword>
<reference evidence="3 4" key="1">
    <citation type="submission" date="2021-04" db="EMBL/GenBank/DDBJ databases">
        <authorList>
            <person name="Rakotoarivonina H."/>
        </authorList>
    </citation>
    <scope>NUCLEOTIDE SEQUENCE [LARGE SCALE GENOMIC DNA]</scope>
    <source>
        <strain evidence="3 4">XE</strain>
    </source>
</reference>
<feature type="signal peptide" evidence="1">
    <location>
        <begin position="1"/>
        <end position="22"/>
    </location>
</feature>
<dbReference type="RefSeq" id="WP_213483897.1">
    <property type="nucleotide sequence ID" value="NZ_CAJRAY010000026.1"/>
</dbReference>
<proteinExistence type="predicted"/>
<evidence type="ECO:0000256" key="1">
    <source>
        <dbReference type="SAM" id="SignalP"/>
    </source>
</evidence>
<evidence type="ECO:0000259" key="2">
    <source>
        <dbReference type="Pfam" id="PF07833"/>
    </source>
</evidence>
<accession>A0ABN7RTR7</accession>
<keyword evidence="1" id="KW-0732">Signal</keyword>